<evidence type="ECO:0000256" key="1">
    <source>
        <dbReference type="SAM" id="Phobius"/>
    </source>
</evidence>
<dbReference type="Pfam" id="PF14325">
    <property type="entry name" value="DUF4383"/>
    <property type="match status" value="1"/>
</dbReference>
<dbReference type="AlphaFoldDB" id="A0A2M9CP28"/>
<evidence type="ECO:0000313" key="2">
    <source>
        <dbReference type="EMBL" id="PJJ73666.1"/>
    </source>
</evidence>
<feature type="transmembrane region" description="Helical" evidence="1">
    <location>
        <begin position="12"/>
        <end position="35"/>
    </location>
</feature>
<sequence>MTKSPNRLLGVVFGAVYILVGILGFFVDAPGGFFAQGGEGGLLLGIFEVNPFHNVAHLLIGAALLIAGLSNVRAAKATNTVVGAAYLLLGLIGLFIIDSPANILAINAADNVLHFLSAALLLAVGLGVERDVRTTRTV</sequence>
<name>A0A2M9CP28_9MICO</name>
<accession>A0A2M9CP28</accession>
<protein>
    <submittedName>
        <fullName evidence="2">Uncharacterized protein DUF4383</fullName>
    </submittedName>
</protein>
<keyword evidence="1" id="KW-1133">Transmembrane helix</keyword>
<dbReference type="OrthoDB" id="572373at2"/>
<dbReference type="Proteomes" id="UP000228758">
    <property type="component" value="Unassembled WGS sequence"/>
</dbReference>
<keyword evidence="1" id="KW-0812">Transmembrane</keyword>
<feature type="transmembrane region" description="Helical" evidence="1">
    <location>
        <begin position="84"/>
        <end position="106"/>
    </location>
</feature>
<evidence type="ECO:0000313" key="3">
    <source>
        <dbReference type="Proteomes" id="UP000228758"/>
    </source>
</evidence>
<dbReference type="EMBL" id="PGFF01000001">
    <property type="protein sequence ID" value="PJJ73666.1"/>
    <property type="molecule type" value="Genomic_DNA"/>
</dbReference>
<keyword evidence="1" id="KW-0472">Membrane</keyword>
<feature type="transmembrane region" description="Helical" evidence="1">
    <location>
        <begin position="55"/>
        <end position="72"/>
    </location>
</feature>
<gene>
    <name evidence="2" type="ORF">CLV46_3262</name>
</gene>
<reference evidence="2 3" key="1">
    <citation type="submission" date="2017-11" db="EMBL/GenBank/DDBJ databases">
        <title>Genomic Encyclopedia of Archaeal and Bacterial Type Strains, Phase II (KMG-II): From Individual Species to Whole Genera.</title>
        <authorList>
            <person name="Goeker M."/>
        </authorList>
    </citation>
    <scope>NUCLEOTIDE SEQUENCE [LARGE SCALE GENOMIC DNA]</scope>
    <source>
        <strain evidence="2 3">DSM 27393</strain>
    </source>
</reference>
<comment type="caution">
    <text evidence="2">The sequence shown here is derived from an EMBL/GenBank/DDBJ whole genome shotgun (WGS) entry which is preliminary data.</text>
</comment>
<dbReference type="RefSeq" id="WP_100365724.1">
    <property type="nucleotide sequence ID" value="NZ_PGFF01000001.1"/>
</dbReference>
<feature type="transmembrane region" description="Helical" evidence="1">
    <location>
        <begin position="112"/>
        <end position="128"/>
    </location>
</feature>
<organism evidence="2 3">
    <name type="scientific">Diaminobutyricimonas aerilata</name>
    <dbReference type="NCBI Taxonomy" id="1162967"/>
    <lineage>
        <taxon>Bacteria</taxon>
        <taxon>Bacillati</taxon>
        <taxon>Actinomycetota</taxon>
        <taxon>Actinomycetes</taxon>
        <taxon>Micrococcales</taxon>
        <taxon>Microbacteriaceae</taxon>
        <taxon>Diaminobutyricimonas</taxon>
    </lineage>
</organism>
<proteinExistence type="predicted"/>
<keyword evidence="3" id="KW-1185">Reference proteome</keyword>